<dbReference type="EMBL" id="BARS01046527">
    <property type="protein sequence ID" value="GAG30234.1"/>
    <property type="molecule type" value="Genomic_DNA"/>
</dbReference>
<protein>
    <submittedName>
        <fullName evidence="1">Uncharacterized protein</fullName>
    </submittedName>
</protein>
<gene>
    <name evidence="1" type="ORF">S01H1_70026</name>
</gene>
<evidence type="ECO:0000313" key="1">
    <source>
        <dbReference type="EMBL" id="GAG30234.1"/>
    </source>
</evidence>
<comment type="caution">
    <text evidence="1">The sequence shown here is derived from an EMBL/GenBank/DDBJ whole genome shotgun (WGS) entry which is preliminary data.</text>
</comment>
<accession>X0WGZ7</accession>
<feature type="non-terminal residue" evidence="1">
    <location>
        <position position="1"/>
    </location>
</feature>
<name>X0WGZ7_9ZZZZ</name>
<dbReference type="AlphaFoldDB" id="X0WGZ7"/>
<organism evidence="1">
    <name type="scientific">marine sediment metagenome</name>
    <dbReference type="NCBI Taxonomy" id="412755"/>
    <lineage>
        <taxon>unclassified sequences</taxon>
        <taxon>metagenomes</taxon>
        <taxon>ecological metagenomes</taxon>
    </lineage>
</organism>
<proteinExistence type="predicted"/>
<sequence length="37" mass="4052">FNIFRLVNPVTIIPGTITKVVSGFERIRPGFGIMFGG</sequence>
<reference evidence="1" key="1">
    <citation type="journal article" date="2014" name="Front. Microbiol.">
        <title>High frequency of phylogenetically diverse reductive dehalogenase-homologous genes in deep subseafloor sedimentary metagenomes.</title>
        <authorList>
            <person name="Kawai M."/>
            <person name="Futagami T."/>
            <person name="Toyoda A."/>
            <person name="Takaki Y."/>
            <person name="Nishi S."/>
            <person name="Hori S."/>
            <person name="Arai W."/>
            <person name="Tsubouchi T."/>
            <person name="Morono Y."/>
            <person name="Uchiyama I."/>
            <person name="Ito T."/>
            <person name="Fujiyama A."/>
            <person name="Inagaki F."/>
            <person name="Takami H."/>
        </authorList>
    </citation>
    <scope>NUCLEOTIDE SEQUENCE</scope>
    <source>
        <strain evidence="1">Expedition CK06-06</strain>
    </source>
</reference>